<dbReference type="EMBL" id="NBCO01000203">
    <property type="protein sequence ID" value="ORC79780.1"/>
    <property type="molecule type" value="Genomic_DNA"/>
</dbReference>
<dbReference type="VEuPathDB" id="TriTrypDB:TM35_002031000"/>
<gene>
    <name evidence="1" type="ORF">TM35_002031000</name>
</gene>
<dbReference type="RefSeq" id="XP_028876695.1">
    <property type="nucleotide sequence ID" value="XM_029032011.1"/>
</dbReference>
<keyword evidence="2" id="KW-1185">Reference proteome</keyword>
<sequence length="111" mass="12688">MEGIHRAAECGQLTHNLCGVVFDHKSHTVALDSKCTANLRDTRAVRMWTVTELEEPESRLLYAARQYLRFGWPILLLFLQVSASTCIHLKPRFTFLVFLGWSSAVDHRFGP</sequence>
<protein>
    <submittedName>
        <fullName evidence="1">Uncharacterized protein</fullName>
    </submittedName>
</protein>
<accession>A0A1X0NEJ9</accession>
<evidence type="ECO:0000313" key="1">
    <source>
        <dbReference type="EMBL" id="ORC79780.1"/>
    </source>
</evidence>
<comment type="caution">
    <text evidence="1">The sequence shown here is derived from an EMBL/GenBank/DDBJ whole genome shotgun (WGS) entry which is preliminary data.</text>
</comment>
<dbReference type="GeneID" id="39991791"/>
<dbReference type="Proteomes" id="UP000192257">
    <property type="component" value="Unassembled WGS sequence"/>
</dbReference>
<proteinExistence type="predicted"/>
<dbReference type="AlphaFoldDB" id="A0A1X0NEJ9"/>
<name>A0A1X0NEJ9_9TRYP</name>
<evidence type="ECO:0000313" key="2">
    <source>
        <dbReference type="Proteomes" id="UP000192257"/>
    </source>
</evidence>
<organism evidence="1 2">
    <name type="scientific">Trypanosoma theileri</name>
    <dbReference type="NCBI Taxonomy" id="67003"/>
    <lineage>
        <taxon>Eukaryota</taxon>
        <taxon>Discoba</taxon>
        <taxon>Euglenozoa</taxon>
        <taxon>Kinetoplastea</taxon>
        <taxon>Metakinetoplastina</taxon>
        <taxon>Trypanosomatida</taxon>
        <taxon>Trypanosomatidae</taxon>
        <taxon>Trypanosoma</taxon>
    </lineage>
</organism>
<reference evidence="1 2" key="1">
    <citation type="submission" date="2017-03" db="EMBL/GenBank/DDBJ databases">
        <title>An alternative strategy for trypanosome survival in the mammalian bloodstream revealed through genome and transcriptome analysis of the ubiquitous bovine parasite Trypanosoma (Megatrypanum) theileri.</title>
        <authorList>
            <person name="Kelly S."/>
            <person name="Ivens A."/>
            <person name="Mott A."/>
            <person name="O'Neill E."/>
            <person name="Emms D."/>
            <person name="Macleod O."/>
            <person name="Voorheis P."/>
            <person name="Matthews J."/>
            <person name="Matthews K."/>
            <person name="Carrington M."/>
        </authorList>
    </citation>
    <scope>NUCLEOTIDE SEQUENCE [LARGE SCALE GENOMIC DNA]</scope>
    <source>
        <strain evidence="1">Edinburgh</strain>
    </source>
</reference>